<comment type="similarity">
    <text evidence="1">Belongs to the RNA 3'-terminal cyclase family. Type 1 subfamily.</text>
</comment>
<protein>
    <recommendedName>
        <fullName evidence="2">RNA 3'-terminal-phosphate cyclase (ATP)</fullName>
        <ecNumber evidence="2">6.5.1.4</ecNumber>
    </recommendedName>
</protein>
<evidence type="ECO:0000256" key="3">
    <source>
        <dbReference type="ARBA" id="ARBA00022598"/>
    </source>
</evidence>
<feature type="active site" description="Tele-AMP-histidine intermediate" evidence="6">
    <location>
        <position position="363"/>
    </location>
</feature>
<gene>
    <name evidence="11" type="ORF">Vbra_22062</name>
</gene>
<accession>A0A0G4G9I7</accession>
<keyword evidence="4 7" id="KW-0547">Nucleotide-binding</keyword>
<dbReference type="OMA" id="WSPPIDY"/>
<evidence type="ECO:0000259" key="9">
    <source>
        <dbReference type="Pfam" id="PF01137"/>
    </source>
</evidence>
<dbReference type="NCBIfam" id="TIGR03399">
    <property type="entry name" value="RNA_3prim_cycl"/>
    <property type="match status" value="1"/>
</dbReference>
<evidence type="ECO:0000256" key="1">
    <source>
        <dbReference type="ARBA" id="ARBA00009206"/>
    </source>
</evidence>
<dbReference type="EMBL" id="CDMY01000598">
    <property type="protein sequence ID" value="CEM25350.1"/>
    <property type="molecule type" value="Genomic_DNA"/>
</dbReference>
<evidence type="ECO:0000259" key="10">
    <source>
        <dbReference type="Pfam" id="PF05189"/>
    </source>
</evidence>
<keyword evidence="8" id="KW-0732">Signal</keyword>
<dbReference type="OrthoDB" id="25029at2759"/>
<keyword evidence="12" id="KW-1185">Reference proteome</keyword>
<evidence type="ECO:0000256" key="6">
    <source>
        <dbReference type="PIRSR" id="PIRSR005378-1"/>
    </source>
</evidence>
<keyword evidence="7" id="KW-0067">ATP-binding</keyword>
<dbReference type="PANTHER" id="PTHR11096:SF0">
    <property type="entry name" value="RNA 3'-TERMINAL PHOSPHATE CYCLASE"/>
    <property type="match status" value="1"/>
</dbReference>
<dbReference type="InterPro" id="IPR036553">
    <property type="entry name" value="RPTC_insert"/>
</dbReference>
<dbReference type="InterPro" id="IPR017770">
    <property type="entry name" value="RNA3'_term_phos_cyc_type_1"/>
</dbReference>
<feature type="domain" description="RNA 3'-terminal phosphate cyclase insert" evidence="10">
    <location>
        <begin position="225"/>
        <end position="328"/>
    </location>
</feature>
<reference evidence="11 12" key="1">
    <citation type="submission" date="2014-11" db="EMBL/GenBank/DDBJ databases">
        <authorList>
            <person name="Zhu J."/>
            <person name="Qi W."/>
            <person name="Song R."/>
        </authorList>
    </citation>
    <scope>NUCLEOTIDE SEQUENCE [LARGE SCALE GENOMIC DNA]</scope>
</reference>
<dbReference type="VEuPathDB" id="CryptoDB:Vbra_22062"/>
<dbReference type="Gene3D" id="3.30.360.20">
    <property type="entry name" value="RNA 3'-terminal phosphate cyclase, insert domain"/>
    <property type="match status" value="1"/>
</dbReference>
<comment type="catalytic activity">
    <reaction evidence="5">
        <text>a 3'-end 3'-phospho-ribonucleotide-RNA + ATP = a 3'-end 2',3'-cyclophospho-ribonucleotide-RNA + AMP + diphosphate</text>
        <dbReference type="Rhea" id="RHEA:23976"/>
        <dbReference type="Rhea" id="RHEA-COMP:10463"/>
        <dbReference type="Rhea" id="RHEA-COMP:10464"/>
        <dbReference type="ChEBI" id="CHEBI:30616"/>
        <dbReference type="ChEBI" id="CHEBI:33019"/>
        <dbReference type="ChEBI" id="CHEBI:83062"/>
        <dbReference type="ChEBI" id="CHEBI:83064"/>
        <dbReference type="ChEBI" id="CHEBI:456215"/>
        <dbReference type="EC" id="6.5.1.4"/>
    </reaction>
</comment>
<evidence type="ECO:0000313" key="12">
    <source>
        <dbReference type="Proteomes" id="UP000041254"/>
    </source>
</evidence>
<dbReference type="STRING" id="1169540.A0A0G4G9I7"/>
<sequence>MPKLSVLLLWSLLTTGIHAYSYPSVNTVHRLARRPLSPVRMSVLTIDGSTLEGGGQILRNAFAYAALLNKPLRVFNIRAGRSKPGLANQHLESIRLLSRISHGKLGGDQVGSVQVTFWPNTIVAGKYAADPGTAGSITLMIQAVMWPCLCLGAEVQLDLRGGTDVSFSPPLDYLTIVLRPLLRSFGADFDLTLHKRGFYPKGGGHVTVNLHPPPTRPLQPITLLSKGTLSQIRGLAYTSGAVNPSNADHMKASLVQALKKGDPAVRRVDMSIETVHLDPQVAVGSASGLWVCAETTEGCRYFANAEGKKDVQPSETARQVAASLIDQLSQNGCVDEHTQDQLIMPMSLALGTSRILCGPLTLHTRTAMWVAETLTDAKFKITESPTVDGVGRVEGAVLLECEGIGWGAERE</sequence>
<dbReference type="Proteomes" id="UP000041254">
    <property type="component" value="Unassembled WGS sequence"/>
</dbReference>
<feature type="signal peptide" evidence="8">
    <location>
        <begin position="1"/>
        <end position="19"/>
    </location>
</feature>
<evidence type="ECO:0000256" key="2">
    <source>
        <dbReference type="ARBA" id="ARBA00012725"/>
    </source>
</evidence>
<dbReference type="InterPro" id="IPR020719">
    <property type="entry name" value="RNA3'_term_phos_cycl-like_CS"/>
</dbReference>
<dbReference type="Pfam" id="PF01137">
    <property type="entry name" value="RTC"/>
    <property type="match status" value="1"/>
</dbReference>
<dbReference type="GO" id="GO:0005524">
    <property type="term" value="F:ATP binding"/>
    <property type="evidence" value="ECO:0007669"/>
    <property type="project" value="UniProtKB-KW"/>
</dbReference>
<dbReference type="AlphaFoldDB" id="A0A0G4G9I7"/>
<name>A0A0G4G9I7_VITBC</name>
<dbReference type="InterPro" id="IPR023797">
    <property type="entry name" value="RNA3'_phos_cyclase_dom"/>
</dbReference>
<dbReference type="GO" id="GO:0005634">
    <property type="term" value="C:nucleus"/>
    <property type="evidence" value="ECO:0007669"/>
    <property type="project" value="TreeGrafter"/>
</dbReference>
<dbReference type="GO" id="GO:0003963">
    <property type="term" value="F:RNA-3'-phosphate cyclase activity"/>
    <property type="evidence" value="ECO:0007669"/>
    <property type="project" value="UniProtKB-EC"/>
</dbReference>
<keyword evidence="3" id="KW-0436">Ligase</keyword>
<dbReference type="EC" id="6.5.1.4" evidence="2"/>
<dbReference type="PANTHER" id="PTHR11096">
    <property type="entry name" value="RNA 3' TERMINAL PHOSPHATE CYCLASE"/>
    <property type="match status" value="1"/>
</dbReference>
<feature type="domain" description="RNA 3'-terminal phosphate cyclase" evidence="9">
    <location>
        <begin position="51"/>
        <end position="381"/>
    </location>
</feature>
<dbReference type="InterPro" id="IPR000228">
    <property type="entry name" value="RNA3'_term_phos_cyc"/>
</dbReference>
<proteinExistence type="inferred from homology"/>
<feature type="chain" id="PRO_5005189700" description="RNA 3'-terminal-phosphate cyclase (ATP)" evidence="8">
    <location>
        <begin position="20"/>
        <end position="411"/>
    </location>
</feature>
<evidence type="ECO:0000256" key="5">
    <source>
        <dbReference type="ARBA" id="ARBA00024481"/>
    </source>
</evidence>
<feature type="binding site" evidence="7">
    <location>
        <begin position="337"/>
        <end position="341"/>
    </location>
    <ligand>
        <name>ATP</name>
        <dbReference type="ChEBI" id="CHEBI:30616"/>
    </ligand>
</feature>
<feature type="binding site" evidence="7">
    <location>
        <position position="142"/>
    </location>
    <ligand>
        <name>ATP</name>
        <dbReference type="ChEBI" id="CHEBI:30616"/>
    </ligand>
</feature>
<dbReference type="InParanoid" id="A0A0G4G9I7"/>
<dbReference type="GO" id="GO:0006396">
    <property type="term" value="P:RNA processing"/>
    <property type="evidence" value="ECO:0007669"/>
    <property type="project" value="InterPro"/>
</dbReference>
<dbReference type="SUPFAM" id="SSF55205">
    <property type="entry name" value="EPT/RTPC-like"/>
    <property type="match status" value="2"/>
</dbReference>
<dbReference type="InterPro" id="IPR013791">
    <property type="entry name" value="RNA3'-term_phos_cycl_insert"/>
</dbReference>
<dbReference type="Pfam" id="PF05189">
    <property type="entry name" value="RTC_insert"/>
    <property type="match status" value="1"/>
</dbReference>
<dbReference type="InterPro" id="IPR013792">
    <property type="entry name" value="RNA3'P_cycl/enolpyr_Trfase_a/b"/>
</dbReference>
<dbReference type="Gene3D" id="3.65.10.20">
    <property type="entry name" value="RNA 3'-terminal phosphate cyclase domain"/>
    <property type="match status" value="1"/>
</dbReference>
<evidence type="ECO:0000256" key="4">
    <source>
        <dbReference type="ARBA" id="ARBA00022741"/>
    </source>
</evidence>
<organism evidence="11 12">
    <name type="scientific">Vitrella brassicaformis (strain CCMP3155)</name>
    <dbReference type="NCBI Taxonomy" id="1169540"/>
    <lineage>
        <taxon>Eukaryota</taxon>
        <taxon>Sar</taxon>
        <taxon>Alveolata</taxon>
        <taxon>Colpodellida</taxon>
        <taxon>Vitrellaceae</taxon>
        <taxon>Vitrella</taxon>
    </lineage>
</organism>
<evidence type="ECO:0000256" key="8">
    <source>
        <dbReference type="SAM" id="SignalP"/>
    </source>
</evidence>
<evidence type="ECO:0000256" key="7">
    <source>
        <dbReference type="PIRSR" id="PIRSR005378-2"/>
    </source>
</evidence>
<dbReference type="InterPro" id="IPR037136">
    <property type="entry name" value="RNA3'_phos_cyclase_dom_sf"/>
</dbReference>
<evidence type="ECO:0000313" key="11">
    <source>
        <dbReference type="EMBL" id="CEM25350.1"/>
    </source>
</evidence>
<dbReference type="PIRSF" id="PIRSF005378">
    <property type="entry name" value="RNA3'_term_phos_cycl_euk"/>
    <property type="match status" value="1"/>
</dbReference>
<dbReference type="PROSITE" id="PS01287">
    <property type="entry name" value="RTC"/>
    <property type="match status" value="1"/>
</dbReference>